<dbReference type="EMBL" id="JAAMRR010000845">
    <property type="protein sequence ID" value="NGX96772.1"/>
    <property type="molecule type" value="Genomic_DNA"/>
</dbReference>
<evidence type="ECO:0000313" key="3">
    <source>
        <dbReference type="EMBL" id="NGX96772.1"/>
    </source>
</evidence>
<proteinExistence type="predicted"/>
<feature type="domain" description="Glycosyl transferase family 1" evidence="2">
    <location>
        <begin position="289"/>
        <end position="445"/>
    </location>
</feature>
<gene>
    <name evidence="3" type="ORF">G4V63_16625</name>
</gene>
<dbReference type="Pfam" id="PF00534">
    <property type="entry name" value="Glycos_transf_1"/>
    <property type="match status" value="1"/>
</dbReference>
<protein>
    <submittedName>
        <fullName evidence="3">Glycosyltransferase family 4 protein</fullName>
    </submittedName>
</protein>
<evidence type="ECO:0000256" key="1">
    <source>
        <dbReference type="ARBA" id="ARBA00022679"/>
    </source>
</evidence>
<keyword evidence="4" id="KW-1185">Reference proteome</keyword>
<dbReference type="InterPro" id="IPR001296">
    <property type="entry name" value="Glyco_trans_1"/>
</dbReference>
<dbReference type="PANTHER" id="PTHR46401:SF2">
    <property type="entry name" value="GLYCOSYLTRANSFERASE WBBK-RELATED"/>
    <property type="match status" value="1"/>
</dbReference>
<dbReference type="GO" id="GO:0016757">
    <property type="term" value="F:glycosyltransferase activity"/>
    <property type="evidence" value="ECO:0007669"/>
    <property type="project" value="InterPro"/>
</dbReference>
<evidence type="ECO:0000259" key="2">
    <source>
        <dbReference type="Pfam" id="PF00534"/>
    </source>
</evidence>
<dbReference type="Proteomes" id="UP000480266">
    <property type="component" value="Unassembled WGS sequence"/>
</dbReference>
<dbReference type="AlphaFoldDB" id="A0A7C9VM45"/>
<organism evidence="3 4">
    <name type="scientific">Candidatus Afipia apatlaquensis</name>
    <dbReference type="NCBI Taxonomy" id="2712852"/>
    <lineage>
        <taxon>Bacteria</taxon>
        <taxon>Pseudomonadati</taxon>
        <taxon>Pseudomonadota</taxon>
        <taxon>Alphaproteobacteria</taxon>
        <taxon>Hyphomicrobiales</taxon>
        <taxon>Nitrobacteraceae</taxon>
        <taxon>Afipia</taxon>
    </lineage>
</organism>
<evidence type="ECO:0000313" key="4">
    <source>
        <dbReference type="Proteomes" id="UP000480266"/>
    </source>
</evidence>
<comment type="caution">
    <text evidence="3">The sequence shown here is derived from an EMBL/GenBank/DDBJ whole genome shotgun (WGS) entry which is preliminary data.</text>
</comment>
<sequence>MTLWFDVTDIHNWTHPHLTGIQRTSVGVLSELLAIRKDLQLFVFVPSDNVLRPAEVHSLPEIVRDCIFREKPPLSHGMAPISYTPKASFPTRVRGYIFRTSRSLKASFRRQPRKWLGPEITDALKEALKAARNLVRAIWRKLFGIGPVRTSSPAFNSVSAESVLFKRGDVCISLSATWGLPHYGDTIAANTHQSGAKCINLIYDLIPTLYPQWVLPDHHVFITAWVRQQIENADLILTISEFQKKEISKYIADQRLSLKPIEFVQLGDNPNFKASATGDEPLPLPRFVPDRKFAIFVSTIDVRKNQGLLYHVWCRLAEELGSQCPQLLLIGSEHLHVSDILYQIRTDSRVRGLVVHLRNITDKELAWYYRNCAFTIYPSIYEGWGLPISESLSLGRYCIAGNRTSLPEAGGDFVDYFDPFDFAACYKLVYRAVTDPEYVRQCEDRIRTNYVPHTWAMTAAHISEIVDRVGGLDRQAAIG</sequence>
<dbReference type="Gene3D" id="3.40.50.2000">
    <property type="entry name" value="Glycogen Phosphorylase B"/>
    <property type="match status" value="1"/>
</dbReference>
<reference evidence="3" key="1">
    <citation type="submission" date="2020-02" db="EMBL/GenBank/DDBJ databases">
        <title>Draft genome sequence of Candidatus Afipia apatlaquensis IBT-C3, a potential strain for decolorization of textile dyes.</title>
        <authorList>
            <person name="Sanchez-Reyes A."/>
            <person name="Breton-Deval L."/>
            <person name="Mangelson H."/>
            <person name="Sanchez-Flores A."/>
        </authorList>
    </citation>
    <scope>NUCLEOTIDE SEQUENCE [LARGE SCALE GENOMIC DNA]</scope>
    <source>
        <strain evidence="3">IBT-C3</strain>
    </source>
</reference>
<name>A0A7C9VM45_9BRAD</name>
<dbReference type="SUPFAM" id="SSF53756">
    <property type="entry name" value="UDP-Glycosyltransferase/glycogen phosphorylase"/>
    <property type="match status" value="1"/>
</dbReference>
<accession>A0A7C9VM45</accession>
<dbReference type="PANTHER" id="PTHR46401">
    <property type="entry name" value="GLYCOSYLTRANSFERASE WBBK-RELATED"/>
    <property type="match status" value="1"/>
</dbReference>
<keyword evidence="1" id="KW-0808">Transferase</keyword>
<dbReference type="CDD" id="cd03809">
    <property type="entry name" value="GT4_MtfB-like"/>
    <property type="match status" value="1"/>
</dbReference>